<dbReference type="AlphaFoldDB" id="A0A2D2B0R4"/>
<dbReference type="Gene3D" id="2.40.50.320">
    <property type="entry name" value="Copper binding periplasmic protein CusF"/>
    <property type="match status" value="1"/>
</dbReference>
<evidence type="ECO:0000313" key="3">
    <source>
        <dbReference type="Proteomes" id="UP000228945"/>
    </source>
</evidence>
<dbReference type="Pfam" id="PF11604">
    <property type="entry name" value="CusF_Ec"/>
    <property type="match status" value="1"/>
</dbReference>
<gene>
    <name evidence="2" type="ORF">CSW64_16340</name>
</gene>
<dbReference type="RefSeq" id="WP_099623101.1">
    <property type="nucleotide sequence ID" value="NZ_CP024201.1"/>
</dbReference>
<name>A0A2D2B0R4_9CAUL</name>
<dbReference type="OrthoDB" id="5771277at2"/>
<dbReference type="EMBL" id="CP024201">
    <property type="protein sequence ID" value="ATQ43853.1"/>
    <property type="molecule type" value="Genomic_DNA"/>
</dbReference>
<dbReference type="InterPro" id="IPR042230">
    <property type="entry name" value="CusF_sf"/>
</dbReference>
<sequence>MKFAFALVASLAIVGAAQAQDHGGHGGHAGHEASAAAVEGIGVVRAIDAKKASITINHEPIKALNWPQMTMPFKVSDPAVLANVKVGAKVRFTLKDKKITAIRPF</sequence>
<keyword evidence="3" id="KW-1185">Reference proteome</keyword>
<dbReference type="KEGG" id="cmb:CSW64_16340"/>
<accession>A0A2D2B0R4</accession>
<feature type="signal peptide" evidence="1">
    <location>
        <begin position="1"/>
        <end position="19"/>
    </location>
</feature>
<dbReference type="InterPro" id="IPR021647">
    <property type="entry name" value="CusF_Ec"/>
</dbReference>
<feature type="chain" id="PRO_5013682581" description="Copper-binding protein" evidence="1">
    <location>
        <begin position="20"/>
        <end position="105"/>
    </location>
</feature>
<evidence type="ECO:0000256" key="1">
    <source>
        <dbReference type="SAM" id="SignalP"/>
    </source>
</evidence>
<protein>
    <recommendedName>
        <fullName evidence="4">Copper-binding protein</fullName>
    </recommendedName>
</protein>
<organism evidence="2 3">
    <name type="scientific">Caulobacter mirabilis</name>
    <dbReference type="NCBI Taxonomy" id="69666"/>
    <lineage>
        <taxon>Bacteria</taxon>
        <taxon>Pseudomonadati</taxon>
        <taxon>Pseudomonadota</taxon>
        <taxon>Alphaproteobacteria</taxon>
        <taxon>Caulobacterales</taxon>
        <taxon>Caulobacteraceae</taxon>
        <taxon>Caulobacter</taxon>
    </lineage>
</organism>
<reference evidence="2 3" key="1">
    <citation type="submission" date="2017-10" db="EMBL/GenBank/DDBJ databases">
        <title>Genome sequence of Caulobacter mirabilis FWC38.</title>
        <authorList>
            <person name="Fiebig A."/>
            <person name="Crosson S."/>
        </authorList>
    </citation>
    <scope>NUCLEOTIDE SEQUENCE [LARGE SCALE GENOMIC DNA]</scope>
    <source>
        <strain evidence="2 3">FWC 38</strain>
    </source>
</reference>
<evidence type="ECO:0000313" key="2">
    <source>
        <dbReference type="EMBL" id="ATQ43853.1"/>
    </source>
</evidence>
<evidence type="ECO:0008006" key="4">
    <source>
        <dbReference type="Google" id="ProtNLM"/>
    </source>
</evidence>
<proteinExistence type="predicted"/>
<dbReference type="Proteomes" id="UP000228945">
    <property type="component" value="Chromosome"/>
</dbReference>
<keyword evidence="1" id="KW-0732">Signal</keyword>